<protein>
    <recommendedName>
        <fullName evidence="4">Heterokaryon incompatibility domain-containing protein</fullName>
    </recommendedName>
</protein>
<organism evidence="2 3">
    <name type="scientific">Armillaria luteobubalina</name>
    <dbReference type="NCBI Taxonomy" id="153913"/>
    <lineage>
        <taxon>Eukaryota</taxon>
        <taxon>Fungi</taxon>
        <taxon>Dikarya</taxon>
        <taxon>Basidiomycota</taxon>
        <taxon>Agaricomycotina</taxon>
        <taxon>Agaricomycetes</taxon>
        <taxon>Agaricomycetidae</taxon>
        <taxon>Agaricales</taxon>
        <taxon>Marasmiineae</taxon>
        <taxon>Physalacriaceae</taxon>
        <taxon>Armillaria</taxon>
    </lineage>
</organism>
<comment type="caution">
    <text evidence="2">The sequence shown here is derived from an EMBL/GenBank/DDBJ whole genome shotgun (WGS) entry which is preliminary data.</text>
</comment>
<sequence length="570" mass="64978">MALQEPTSAVDPKGESDGLLGQASNFGDEEDNSSEYSTDGEYATPPEVILTSLTETGEDESTIPVLMQRSYMGNDAISSVLTDTLCADLGVNGVLKELNAALGTSYNLDSVISILDPYIAQNVDFGTAYAYLRPYWYFIHINQPKLGTLEENDEEMRDVPPRRVWDLLANRVVPYWVADRVPLAISHAWVEEKDRVDVITPINRCEWPVPMLKDASLDLIRIEMLNTVQTLQPHLRAWYVWLDVLCLRQEGGKNEHLRLEEWNLDVPTIGWVYEQALGRVVYYFNGLGQPLHLTPGYFESDRCWFQRAWTLQEMTMAPITAGLTSKGVGDTQIQTRFLEQLISSQRMPRLTSIPDYVSDMRNRVSTKPLDKVAGLVYPLYTDVIPIYDPKQSPEEAWEVLMDVMASSYYQAQLFFLYPEPGDGKKRWRPSWRQVMSNRNVLSPFYWGDAIKRMEEPDTDCYTGYCIKSANVRGLGEVPNEPTPRQGEIDVNNANGALRTIKIFADHMHPIPNGLYTLLGCDGRSFDPDRWVVGKMRQDGRFEKLSVFRSADGELHIRFLRLHSEVKTFLC</sequence>
<proteinExistence type="predicted"/>
<evidence type="ECO:0000256" key="1">
    <source>
        <dbReference type="SAM" id="MobiDB-lite"/>
    </source>
</evidence>
<dbReference type="AlphaFoldDB" id="A0AA39UR74"/>
<keyword evidence="3" id="KW-1185">Reference proteome</keyword>
<evidence type="ECO:0008006" key="4">
    <source>
        <dbReference type="Google" id="ProtNLM"/>
    </source>
</evidence>
<evidence type="ECO:0000313" key="3">
    <source>
        <dbReference type="Proteomes" id="UP001175228"/>
    </source>
</evidence>
<gene>
    <name evidence="2" type="ORF">EDD18DRAFT_1440977</name>
</gene>
<feature type="region of interest" description="Disordered" evidence="1">
    <location>
        <begin position="1"/>
        <end position="45"/>
    </location>
</feature>
<name>A0AA39UR74_9AGAR</name>
<reference evidence="2" key="1">
    <citation type="submission" date="2023-06" db="EMBL/GenBank/DDBJ databases">
        <authorList>
            <consortium name="Lawrence Berkeley National Laboratory"/>
            <person name="Ahrendt S."/>
            <person name="Sahu N."/>
            <person name="Indic B."/>
            <person name="Wong-Bajracharya J."/>
            <person name="Merenyi Z."/>
            <person name="Ke H.-M."/>
            <person name="Monk M."/>
            <person name="Kocsube S."/>
            <person name="Drula E."/>
            <person name="Lipzen A."/>
            <person name="Balint B."/>
            <person name="Henrissat B."/>
            <person name="Andreopoulos B."/>
            <person name="Martin F.M."/>
            <person name="Harder C.B."/>
            <person name="Rigling D."/>
            <person name="Ford K.L."/>
            <person name="Foster G.D."/>
            <person name="Pangilinan J."/>
            <person name="Papanicolaou A."/>
            <person name="Barry K."/>
            <person name="LaButti K."/>
            <person name="Viragh M."/>
            <person name="Koriabine M."/>
            <person name="Yan M."/>
            <person name="Riley R."/>
            <person name="Champramary S."/>
            <person name="Plett K.L."/>
            <person name="Tsai I.J."/>
            <person name="Slot J."/>
            <person name="Sipos G."/>
            <person name="Plett J."/>
            <person name="Nagy L.G."/>
            <person name="Grigoriev I.V."/>
        </authorList>
    </citation>
    <scope>NUCLEOTIDE SEQUENCE</scope>
    <source>
        <strain evidence="2">HWK02</strain>
    </source>
</reference>
<dbReference type="Proteomes" id="UP001175228">
    <property type="component" value="Unassembled WGS sequence"/>
</dbReference>
<accession>A0AA39UR74</accession>
<dbReference type="EMBL" id="JAUEPU010000009">
    <property type="protein sequence ID" value="KAK0499333.1"/>
    <property type="molecule type" value="Genomic_DNA"/>
</dbReference>
<evidence type="ECO:0000313" key="2">
    <source>
        <dbReference type="EMBL" id="KAK0499333.1"/>
    </source>
</evidence>